<proteinExistence type="inferred from homology"/>
<dbReference type="PANTHER" id="PTHR34584">
    <property type="entry name" value="NA(+)/H(+) ANTIPORTER SUBUNIT E1"/>
    <property type="match status" value="1"/>
</dbReference>
<dbReference type="NCBIfam" id="NF006520">
    <property type="entry name" value="PRK08965.1-4"/>
    <property type="match status" value="1"/>
</dbReference>
<comment type="similarity">
    <text evidence="2">Belongs to the CPA3 antiporters (TC 2.A.63) subunit E family.</text>
</comment>
<dbReference type="EMBL" id="LKEJ01000126">
    <property type="protein sequence ID" value="KTB64098.1"/>
    <property type="molecule type" value="Genomic_DNA"/>
</dbReference>
<dbReference type="PIRSF" id="PIRSF019239">
    <property type="entry name" value="MrpE"/>
    <property type="match status" value="1"/>
</dbReference>
<gene>
    <name evidence="7" type="ORF">AO067_10880</name>
</gene>
<organism evidence="7 8">
    <name type="scientific">Pseudomonas viridiflava ICMP 13104</name>
    <dbReference type="NCBI Taxonomy" id="1198305"/>
    <lineage>
        <taxon>Bacteria</taxon>
        <taxon>Pseudomonadati</taxon>
        <taxon>Pseudomonadota</taxon>
        <taxon>Gammaproteobacteria</taxon>
        <taxon>Pseudomonadales</taxon>
        <taxon>Pseudomonadaceae</taxon>
        <taxon>Pseudomonas</taxon>
    </lineage>
</organism>
<keyword evidence="6" id="KW-0472">Membrane</keyword>
<dbReference type="PANTHER" id="PTHR34584:SF1">
    <property type="entry name" value="NA(+)_H(+) ANTIPORTER SUBUNIT E1"/>
    <property type="match status" value="1"/>
</dbReference>
<reference evidence="7 8" key="1">
    <citation type="submission" date="2015-09" db="EMBL/GenBank/DDBJ databases">
        <title>Genome sequence of ICMP 13104.</title>
        <authorList>
            <person name="Visnovsky S."/>
            <person name="Lu A."/>
            <person name="Panda P."/>
            <person name="Pitman A."/>
        </authorList>
    </citation>
    <scope>NUCLEOTIDE SEQUENCE [LARGE SCALE GENOMIC DNA]</scope>
    <source>
        <strain evidence="7 8">ICMP 13104</strain>
    </source>
</reference>
<evidence type="ECO:0000313" key="8">
    <source>
        <dbReference type="Proteomes" id="UP000053048"/>
    </source>
</evidence>
<dbReference type="Proteomes" id="UP000053048">
    <property type="component" value="Unassembled WGS sequence"/>
</dbReference>
<accession>A0A0W0HUF5</accession>
<sequence>MKRLFPAPWLSLALWVLWLVLNLSLSPGHLLLGALLGFLAPLLMAPLRPLPVRIRKPGTILKFFWLVGRDVVVSNLQVGLSIWRLKRRPPRSAFVRIPLDLHDAHGLAALAIVTTVVPGTVWSELALDRSVLLMHVFDLQDEAQFIEHFKTTYERPLMEIFQ</sequence>
<comment type="caution">
    <text evidence="7">The sequence shown here is derived from an EMBL/GenBank/DDBJ whole genome shotgun (WGS) entry which is preliminary data.</text>
</comment>
<comment type="subcellular location">
    <subcellularLocation>
        <location evidence="1">Cell membrane</location>
        <topology evidence="1">Multi-pass membrane protein</topology>
    </subcellularLocation>
</comment>
<dbReference type="InterPro" id="IPR002758">
    <property type="entry name" value="Cation_antiport_E"/>
</dbReference>
<keyword evidence="8" id="KW-1185">Reference proteome</keyword>
<keyword evidence="5" id="KW-1133">Transmembrane helix</keyword>
<evidence type="ECO:0000256" key="5">
    <source>
        <dbReference type="ARBA" id="ARBA00022989"/>
    </source>
</evidence>
<dbReference type="GO" id="GO:0005886">
    <property type="term" value="C:plasma membrane"/>
    <property type="evidence" value="ECO:0007669"/>
    <property type="project" value="UniProtKB-SubCell"/>
</dbReference>
<keyword evidence="3" id="KW-1003">Cell membrane</keyword>
<evidence type="ECO:0000256" key="2">
    <source>
        <dbReference type="ARBA" id="ARBA00006228"/>
    </source>
</evidence>
<dbReference type="AlphaFoldDB" id="A0A0W0HUF5"/>
<evidence type="ECO:0000313" key="7">
    <source>
        <dbReference type="EMBL" id="KTB64098.1"/>
    </source>
</evidence>
<name>A0A0W0HUF5_PSEVI</name>
<evidence type="ECO:0000256" key="3">
    <source>
        <dbReference type="ARBA" id="ARBA00022475"/>
    </source>
</evidence>
<evidence type="ECO:0000256" key="4">
    <source>
        <dbReference type="ARBA" id="ARBA00022692"/>
    </source>
</evidence>
<evidence type="ECO:0000256" key="1">
    <source>
        <dbReference type="ARBA" id="ARBA00004651"/>
    </source>
</evidence>
<protein>
    <submittedName>
        <fullName evidence="7">Cation:proton antiporter</fullName>
    </submittedName>
</protein>
<evidence type="ECO:0000256" key="6">
    <source>
        <dbReference type="ARBA" id="ARBA00023136"/>
    </source>
</evidence>
<keyword evidence="4" id="KW-0812">Transmembrane</keyword>
<dbReference type="GO" id="GO:0008324">
    <property type="term" value="F:monoatomic cation transmembrane transporter activity"/>
    <property type="evidence" value="ECO:0007669"/>
    <property type="project" value="InterPro"/>
</dbReference>
<dbReference type="Pfam" id="PF01899">
    <property type="entry name" value="MNHE"/>
    <property type="match status" value="1"/>
</dbReference>